<dbReference type="PIRSF" id="PIRSF016184">
    <property type="entry name" value="PhzC_PhzF"/>
    <property type="match status" value="1"/>
</dbReference>
<dbReference type="Pfam" id="PF02567">
    <property type="entry name" value="PhzC-PhzF"/>
    <property type="match status" value="1"/>
</dbReference>
<keyword evidence="2" id="KW-0413">Isomerase</keyword>
<protein>
    <submittedName>
        <fullName evidence="3">PhzF family phenazine biosynthesis protein</fullName>
    </submittedName>
</protein>
<dbReference type="PANTHER" id="PTHR13774:SF17">
    <property type="entry name" value="PHENAZINE BIOSYNTHESIS-LIKE DOMAIN-CONTAINING PROTEIN"/>
    <property type="match status" value="1"/>
</dbReference>
<dbReference type="PANTHER" id="PTHR13774">
    <property type="entry name" value="PHENAZINE BIOSYNTHESIS PROTEIN"/>
    <property type="match status" value="1"/>
</dbReference>
<evidence type="ECO:0000256" key="1">
    <source>
        <dbReference type="ARBA" id="ARBA00008270"/>
    </source>
</evidence>
<gene>
    <name evidence="3" type="ORF">ACFOEE_07855</name>
</gene>
<evidence type="ECO:0000313" key="3">
    <source>
        <dbReference type="EMBL" id="MFC3032428.1"/>
    </source>
</evidence>
<keyword evidence="4" id="KW-1185">Reference proteome</keyword>
<sequence>MKLDIYIVDAFTDRIFAGNPAGVCITEQPLSETLMKQIAAELGASETAFLTLNDFRLQWFTRAQVEVALCGHGTLATACVLNELGLVAVGDEIAFKTQSGRLTAAVHRHHSTIVLPRLAVLETSFESVQFELDAFGLNPEQLTFAGRFGERVLLQVNSAALVRGLNPNFSQLLARAGRGVVICAPSDDPEYTLVSRYFAPWVGINEDPVTGSTHCALADHLYRQQGLSEWWGYQASARGGAVGVKLKSDEQVELTGNAVIALKGQLRV</sequence>
<evidence type="ECO:0000313" key="4">
    <source>
        <dbReference type="Proteomes" id="UP001595453"/>
    </source>
</evidence>
<proteinExistence type="inferred from homology"/>
<dbReference type="EMBL" id="JBHRSD010000011">
    <property type="protein sequence ID" value="MFC3032428.1"/>
    <property type="molecule type" value="Genomic_DNA"/>
</dbReference>
<dbReference type="RefSeq" id="WP_377122904.1">
    <property type="nucleotide sequence ID" value="NZ_JBHRSD010000011.1"/>
</dbReference>
<comment type="similarity">
    <text evidence="1">Belongs to the PhzF family.</text>
</comment>
<evidence type="ECO:0000256" key="2">
    <source>
        <dbReference type="ARBA" id="ARBA00023235"/>
    </source>
</evidence>
<dbReference type="InterPro" id="IPR003719">
    <property type="entry name" value="Phenazine_PhzF-like"/>
</dbReference>
<dbReference type="SUPFAM" id="SSF54506">
    <property type="entry name" value="Diaminopimelate epimerase-like"/>
    <property type="match status" value="1"/>
</dbReference>
<dbReference type="Proteomes" id="UP001595453">
    <property type="component" value="Unassembled WGS sequence"/>
</dbReference>
<reference evidence="4" key="1">
    <citation type="journal article" date="2019" name="Int. J. Syst. Evol. Microbiol.">
        <title>The Global Catalogue of Microorganisms (GCM) 10K type strain sequencing project: providing services to taxonomists for standard genome sequencing and annotation.</title>
        <authorList>
            <consortium name="The Broad Institute Genomics Platform"/>
            <consortium name="The Broad Institute Genome Sequencing Center for Infectious Disease"/>
            <person name="Wu L."/>
            <person name="Ma J."/>
        </authorList>
    </citation>
    <scope>NUCLEOTIDE SEQUENCE [LARGE SCALE GENOMIC DNA]</scope>
    <source>
        <strain evidence="4">KCTC 42730</strain>
    </source>
</reference>
<dbReference type="NCBIfam" id="TIGR00654">
    <property type="entry name" value="PhzF_family"/>
    <property type="match status" value="1"/>
</dbReference>
<comment type="caution">
    <text evidence="3">The sequence shown here is derived from an EMBL/GenBank/DDBJ whole genome shotgun (WGS) entry which is preliminary data.</text>
</comment>
<name>A0ABV7CII8_9GAMM</name>
<accession>A0ABV7CII8</accession>
<organism evidence="3 4">
    <name type="scientific">Pseudoalteromonas fenneropenaei</name>
    <dbReference type="NCBI Taxonomy" id="1737459"/>
    <lineage>
        <taxon>Bacteria</taxon>
        <taxon>Pseudomonadati</taxon>
        <taxon>Pseudomonadota</taxon>
        <taxon>Gammaproteobacteria</taxon>
        <taxon>Alteromonadales</taxon>
        <taxon>Pseudoalteromonadaceae</taxon>
        <taxon>Pseudoalteromonas</taxon>
    </lineage>
</organism>
<dbReference type="Gene3D" id="3.10.310.10">
    <property type="entry name" value="Diaminopimelate Epimerase, Chain A, domain 1"/>
    <property type="match status" value="2"/>
</dbReference>